<protein>
    <submittedName>
        <fullName evidence="4">Ankyrin repeat domain-containing protein</fullName>
    </submittedName>
</protein>
<evidence type="ECO:0000313" key="5">
    <source>
        <dbReference type="Proteomes" id="UP001055580"/>
    </source>
</evidence>
<dbReference type="Pfam" id="PF13857">
    <property type="entry name" value="Ank_5"/>
    <property type="match status" value="1"/>
</dbReference>
<evidence type="ECO:0000313" key="4">
    <source>
        <dbReference type="EMBL" id="URW74787.1"/>
    </source>
</evidence>
<dbReference type="SMART" id="SM00248">
    <property type="entry name" value="ANK"/>
    <property type="match status" value="1"/>
</dbReference>
<keyword evidence="3" id="KW-0732">Signal</keyword>
<dbReference type="SUPFAM" id="SSF48403">
    <property type="entry name" value="Ankyrin repeat"/>
    <property type="match status" value="1"/>
</dbReference>
<feature type="region of interest" description="Disordered" evidence="2">
    <location>
        <begin position="121"/>
        <end position="166"/>
    </location>
</feature>
<name>A0ABY4TTP2_9SPHN</name>
<dbReference type="PROSITE" id="PS50297">
    <property type="entry name" value="ANK_REP_REGION"/>
    <property type="match status" value="1"/>
</dbReference>
<dbReference type="Gene3D" id="1.25.40.20">
    <property type="entry name" value="Ankyrin repeat-containing domain"/>
    <property type="match status" value="1"/>
</dbReference>
<gene>
    <name evidence="4" type="ORF">M9980_09395</name>
</gene>
<feature type="repeat" description="ANK" evidence="1">
    <location>
        <begin position="67"/>
        <end position="99"/>
    </location>
</feature>
<feature type="signal peptide" evidence="3">
    <location>
        <begin position="1"/>
        <end position="21"/>
    </location>
</feature>
<keyword evidence="1" id="KW-0040">ANK repeat</keyword>
<dbReference type="InterPro" id="IPR002110">
    <property type="entry name" value="Ankyrin_rpt"/>
</dbReference>
<dbReference type="InterPro" id="IPR036770">
    <property type="entry name" value="Ankyrin_rpt-contain_sf"/>
</dbReference>
<dbReference type="Proteomes" id="UP001055580">
    <property type="component" value="Chromosome"/>
</dbReference>
<proteinExistence type="predicted"/>
<dbReference type="InterPro" id="IPR047139">
    <property type="entry name" value="ANKZ1/VMS1"/>
</dbReference>
<dbReference type="RefSeq" id="WP_250749762.1">
    <property type="nucleotide sequence ID" value="NZ_CP098401.1"/>
</dbReference>
<reference evidence="4" key="1">
    <citation type="submission" date="2022-05" db="EMBL/GenBank/DDBJ databases">
        <title>Sphingomonas sp. strain RMG20 Genome sequencing and assembly.</title>
        <authorList>
            <person name="Kim I."/>
        </authorList>
    </citation>
    <scope>NUCLEOTIDE SEQUENCE</scope>
    <source>
        <strain evidence="4">RMG20</strain>
    </source>
</reference>
<dbReference type="PANTHER" id="PTHR16036:SF2">
    <property type="entry name" value="TRNA ENDONUCLEASE ANKZF1"/>
    <property type="match status" value="1"/>
</dbReference>
<dbReference type="EMBL" id="CP098401">
    <property type="protein sequence ID" value="URW74787.1"/>
    <property type="molecule type" value="Genomic_DNA"/>
</dbReference>
<evidence type="ECO:0000256" key="2">
    <source>
        <dbReference type="SAM" id="MobiDB-lite"/>
    </source>
</evidence>
<accession>A0ABY4TTP2</accession>
<feature type="compositionally biased region" description="Low complexity" evidence="2">
    <location>
        <begin position="127"/>
        <end position="162"/>
    </location>
</feature>
<evidence type="ECO:0000256" key="1">
    <source>
        <dbReference type="PROSITE-ProRule" id="PRU00023"/>
    </source>
</evidence>
<keyword evidence="5" id="KW-1185">Reference proteome</keyword>
<dbReference type="PROSITE" id="PS50088">
    <property type="entry name" value="ANK_REPEAT"/>
    <property type="match status" value="1"/>
</dbReference>
<sequence>MRRMRFGAIALALAAAMQLLAAVPAVSAMVESDPFDDARHYVVNRQNAEALRLIDSGQFPIDQTNYEGWTLLHYAAEAGNLDMVKALLDRRADPTLKTKWGSTPWDVASATMVRSALVAAVTQRTGRAPGAPDRAAPPARSAPQPARASASGASAPAKPQSPRAKQCQARWYSSQALCSDSTCKMREYRKWQTCLKTGSYY</sequence>
<organism evidence="4 5">
    <name type="scientific">Sphingomonas donggukensis</name>
    <dbReference type="NCBI Taxonomy" id="2949093"/>
    <lineage>
        <taxon>Bacteria</taxon>
        <taxon>Pseudomonadati</taxon>
        <taxon>Pseudomonadota</taxon>
        <taxon>Alphaproteobacteria</taxon>
        <taxon>Sphingomonadales</taxon>
        <taxon>Sphingomonadaceae</taxon>
        <taxon>Sphingomonas</taxon>
    </lineage>
</organism>
<evidence type="ECO:0000256" key="3">
    <source>
        <dbReference type="SAM" id="SignalP"/>
    </source>
</evidence>
<dbReference type="PANTHER" id="PTHR16036">
    <property type="entry name" value="ANKYRIN REPEAT AND ZINC FINGER DOMAIN-CONTAINING PROTEIN 1"/>
    <property type="match status" value="1"/>
</dbReference>
<feature type="chain" id="PRO_5046721763" evidence="3">
    <location>
        <begin position="22"/>
        <end position="201"/>
    </location>
</feature>